<dbReference type="Proteomes" id="UP000078348">
    <property type="component" value="Unassembled WGS sequence"/>
</dbReference>
<dbReference type="InterPro" id="IPR012675">
    <property type="entry name" value="Beta-grasp_dom_sf"/>
</dbReference>
<evidence type="ECO:0000259" key="7">
    <source>
        <dbReference type="PROSITE" id="PS51085"/>
    </source>
</evidence>
<comment type="cofactor">
    <cofactor evidence="6">
        <name>[2Fe-2S] cluster</name>
        <dbReference type="ChEBI" id="CHEBI:190135"/>
    </cofactor>
</comment>
<dbReference type="InterPro" id="IPR036010">
    <property type="entry name" value="2Fe-2S_ferredoxin-like_sf"/>
</dbReference>
<dbReference type="PANTHER" id="PTHR23426:SF65">
    <property type="entry name" value="FERREDOXIN-2, MITOCHONDRIAL"/>
    <property type="match status" value="1"/>
</dbReference>
<proteinExistence type="inferred from homology"/>
<reference evidence="8 9" key="1">
    <citation type="submission" date="2016-05" db="EMBL/GenBank/DDBJ databases">
        <title>Nuclear genome of Blastocystis sp. subtype 1 NandII.</title>
        <authorList>
            <person name="Gentekaki E."/>
            <person name="Curtis B."/>
            <person name="Stairs C."/>
            <person name="Eme L."/>
            <person name="Herman E."/>
            <person name="Klimes V."/>
            <person name="Arias M.C."/>
            <person name="Elias M."/>
            <person name="Hilliou F."/>
            <person name="Klute M."/>
            <person name="Malik S.-B."/>
            <person name="Pightling A."/>
            <person name="Rachubinski R."/>
            <person name="Salas D."/>
            <person name="Schlacht A."/>
            <person name="Suga H."/>
            <person name="Archibald J."/>
            <person name="Ball S.G."/>
            <person name="Clark G."/>
            <person name="Dacks J."/>
            <person name="Van Der Giezen M."/>
            <person name="Tsaousis A."/>
            <person name="Roger A."/>
        </authorList>
    </citation>
    <scope>NUCLEOTIDE SEQUENCE [LARGE SCALE GENOMIC DNA]</scope>
    <source>
        <strain evidence="9">ATCC 50177 / NandII</strain>
    </source>
</reference>
<dbReference type="GO" id="GO:0140647">
    <property type="term" value="P:P450-containing electron transport chain"/>
    <property type="evidence" value="ECO:0007669"/>
    <property type="project" value="InterPro"/>
</dbReference>
<dbReference type="GO" id="GO:0046872">
    <property type="term" value="F:metal ion binding"/>
    <property type="evidence" value="ECO:0007669"/>
    <property type="project" value="UniProtKB-KW"/>
</dbReference>
<evidence type="ECO:0000313" key="9">
    <source>
        <dbReference type="Proteomes" id="UP000078348"/>
    </source>
</evidence>
<name>A0A196S813_BLAHN</name>
<evidence type="ECO:0000256" key="5">
    <source>
        <dbReference type="ARBA" id="ARBA00023014"/>
    </source>
</evidence>
<dbReference type="GO" id="GO:0051537">
    <property type="term" value="F:2 iron, 2 sulfur cluster binding"/>
    <property type="evidence" value="ECO:0007669"/>
    <property type="project" value="UniProtKB-KW"/>
</dbReference>
<sequence>MAFLLRSVPLLTKRTCYSVFTRQFGVEFKLHSVADEDTIDVEADKGLTLLDVCQNEGVDVTAVCGGGGSCGSCNVILPQDLFDALPPAKEQEAELLNTVVFGRKPTSRLACCVKISEKFAGKTIEVPLPL</sequence>
<keyword evidence="9" id="KW-1185">Reference proteome</keyword>
<gene>
    <name evidence="8" type="ORF">AV274_5177</name>
</gene>
<dbReference type="STRING" id="478820.A0A196S813"/>
<evidence type="ECO:0000256" key="6">
    <source>
        <dbReference type="ARBA" id="ARBA00034078"/>
    </source>
</evidence>
<dbReference type="InterPro" id="IPR001041">
    <property type="entry name" value="2Fe-2S_ferredoxin-type"/>
</dbReference>
<dbReference type="OrthoDB" id="268593at2759"/>
<dbReference type="SUPFAM" id="SSF54292">
    <property type="entry name" value="2Fe-2S ferredoxin-like"/>
    <property type="match status" value="1"/>
</dbReference>
<comment type="caution">
    <text evidence="8">The sequence shown here is derived from an EMBL/GenBank/DDBJ whole genome shotgun (WGS) entry which is preliminary data.</text>
</comment>
<dbReference type="PANTHER" id="PTHR23426">
    <property type="entry name" value="FERREDOXIN/ADRENODOXIN"/>
    <property type="match status" value="1"/>
</dbReference>
<keyword evidence="5" id="KW-0411">Iron-sulfur</keyword>
<organism evidence="8 9">
    <name type="scientific">Blastocystis sp. subtype 1 (strain ATCC 50177 / NandII)</name>
    <dbReference type="NCBI Taxonomy" id="478820"/>
    <lineage>
        <taxon>Eukaryota</taxon>
        <taxon>Sar</taxon>
        <taxon>Stramenopiles</taxon>
        <taxon>Bigyra</taxon>
        <taxon>Opalozoa</taxon>
        <taxon>Opalinata</taxon>
        <taxon>Blastocystidae</taxon>
        <taxon>Blastocystis</taxon>
    </lineage>
</organism>
<protein>
    <recommendedName>
        <fullName evidence="7">2Fe-2S ferredoxin-type domain-containing protein</fullName>
    </recommendedName>
</protein>
<keyword evidence="2" id="KW-0001">2Fe-2S</keyword>
<dbReference type="GO" id="GO:0009055">
    <property type="term" value="F:electron transfer activity"/>
    <property type="evidence" value="ECO:0007669"/>
    <property type="project" value="TreeGrafter"/>
</dbReference>
<dbReference type="Gene3D" id="3.10.20.30">
    <property type="match status" value="1"/>
</dbReference>
<evidence type="ECO:0000313" key="8">
    <source>
        <dbReference type="EMBL" id="OAO13173.1"/>
    </source>
</evidence>
<feature type="domain" description="2Fe-2S ferredoxin-type" evidence="7">
    <location>
        <begin position="24"/>
        <end position="130"/>
    </location>
</feature>
<dbReference type="PROSITE" id="PS51085">
    <property type="entry name" value="2FE2S_FER_2"/>
    <property type="match status" value="1"/>
</dbReference>
<comment type="similarity">
    <text evidence="1">Belongs to the adrenodoxin/putidaredoxin family.</text>
</comment>
<keyword evidence="4" id="KW-0408">Iron</keyword>
<dbReference type="EMBL" id="LXWW01000454">
    <property type="protein sequence ID" value="OAO13173.1"/>
    <property type="molecule type" value="Genomic_DNA"/>
</dbReference>
<dbReference type="Pfam" id="PF00111">
    <property type="entry name" value="Fer2"/>
    <property type="match status" value="1"/>
</dbReference>
<accession>A0A196S813</accession>
<evidence type="ECO:0000256" key="2">
    <source>
        <dbReference type="ARBA" id="ARBA00022714"/>
    </source>
</evidence>
<dbReference type="GO" id="GO:0005739">
    <property type="term" value="C:mitochondrion"/>
    <property type="evidence" value="ECO:0007669"/>
    <property type="project" value="TreeGrafter"/>
</dbReference>
<dbReference type="AlphaFoldDB" id="A0A196S813"/>
<keyword evidence="3" id="KW-0479">Metal-binding</keyword>
<evidence type="ECO:0000256" key="1">
    <source>
        <dbReference type="ARBA" id="ARBA00010914"/>
    </source>
</evidence>
<evidence type="ECO:0000256" key="4">
    <source>
        <dbReference type="ARBA" id="ARBA00023004"/>
    </source>
</evidence>
<evidence type="ECO:0000256" key="3">
    <source>
        <dbReference type="ARBA" id="ARBA00022723"/>
    </source>
</evidence>
<dbReference type="InterPro" id="IPR001055">
    <property type="entry name" value="Adrenodoxin-like"/>
</dbReference>